<evidence type="ECO:0000256" key="1">
    <source>
        <dbReference type="SAM" id="MobiDB-lite"/>
    </source>
</evidence>
<feature type="compositionally biased region" description="Polar residues" evidence="1">
    <location>
        <begin position="50"/>
        <end position="72"/>
    </location>
</feature>
<reference evidence="2 3" key="2">
    <citation type="journal article" date="2023" name="Mol. Biol. Evol.">
        <title>Genomics of Secondarily Temperate Adaptation in the Only Non-Antarctic Icefish.</title>
        <authorList>
            <person name="Rivera-Colon A.G."/>
            <person name="Rayamajhi N."/>
            <person name="Minhas B.F."/>
            <person name="Madrigal G."/>
            <person name="Bilyk K.T."/>
            <person name="Yoon V."/>
            <person name="Hune M."/>
            <person name="Gregory S."/>
            <person name="Cheng C.H.C."/>
            <person name="Catchen J.M."/>
        </authorList>
    </citation>
    <scope>NUCLEOTIDE SEQUENCE [LARGE SCALE GENOMIC DNA]</scope>
    <source>
        <strain evidence="2">JMC-PN-2008</strain>
    </source>
</reference>
<feature type="region of interest" description="Disordered" evidence="1">
    <location>
        <begin position="39"/>
        <end position="72"/>
    </location>
</feature>
<feature type="compositionally biased region" description="Polar residues" evidence="1">
    <location>
        <begin position="1"/>
        <end position="10"/>
    </location>
</feature>
<proteinExistence type="predicted"/>
<dbReference type="AlphaFoldDB" id="A0AAN7X019"/>
<protein>
    <submittedName>
        <fullName evidence="2">Uncharacterized protein</fullName>
    </submittedName>
</protein>
<gene>
    <name evidence="2" type="ORF">PBY51_006498</name>
</gene>
<comment type="caution">
    <text evidence="2">The sequence shown here is derived from an EMBL/GenBank/DDBJ whole genome shotgun (WGS) entry which is preliminary data.</text>
</comment>
<dbReference type="EMBL" id="JAUZQC010000020">
    <property type="protein sequence ID" value="KAK5852647.1"/>
    <property type="molecule type" value="Genomic_DNA"/>
</dbReference>
<organism evidence="2 3">
    <name type="scientific">Eleginops maclovinus</name>
    <name type="common">Patagonian blennie</name>
    <name type="synonym">Eleginus maclovinus</name>
    <dbReference type="NCBI Taxonomy" id="56733"/>
    <lineage>
        <taxon>Eukaryota</taxon>
        <taxon>Metazoa</taxon>
        <taxon>Chordata</taxon>
        <taxon>Craniata</taxon>
        <taxon>Vertebrata</taxon>
        <taxon>Euteleostomi</taxon>
        <taxon>Actinopterygii</taxon>
        <taxon>Neopterygii</taxon>
        <taxon>Teleostei</taxon>
        <taxon>Neoteleostei</taxon>
        <taxon>Acanthomorphata</taxon>
        <taxon>Eupercaria</taxon>
        <taxon>Perciformes</taxon>
        <taxon>Notothenioidei</taxon>
        <taxon>Eleginopidae</taxon>
        <taxon>Eleginops</taxon>
    </lineage>
</organism>
<reference evidence="2 3" key="1">
    <citation type="journal article" date="2023" name="Genes (Basel)">
        <title>Chromosome-Level Genome Assembly and Circadian Gene Repertoire of the Patagonia Blennie Eleginops maclovinus-The Closest Ancestral Proxy of Antarctic Cryonotothenioids.</title>
        <authorList>
            <person name="Cheng C.C."/>
            <person name="Rivera-Colon A.G."/>
            <person name="Minhas B.F."/>
            <person name="Wilson L."/>
            <person name="Rayamajhi N."/>
            <person name="Vargas-Chacoff L."/>
            <person name="Catchen J.M."/>
        </authorList>
    </citation>
    <scope>NUCLEOTIDE SEQUENCE [LARGE SCALE GENOMIC DNA]</scope>
    <source>
        <strain evidence="2">JMC-PN-2008</strain>
    </source>
</reference>
<evidence type="ECO:0000313" key="3">
    <source>
        <dbReference type="Proteomes" id="UP001346869"/>
    </source>
</evidence>
<name>A0AAN7X019_ELEMC</name>
<sequence>MPPRSNITNFLLSSSSSRRPAGSSLHLGWCHVTERPWSHNPSPPPYQHHCSITSSPRCEPTSDSPFLPLSSL</sequence>
<evidence type="ECO:0000313" key="2">
    <source>
        <dbReference type="EMBL" id="KAK5852647.1"/>
    </source>
</evidence>
<feature type="compositionally biased region" description="Low complexity" evidence="1">
    <location>
        <begin position="11"/>
        <end position="24"/>
    </location>
</feature>
<dbReference type="Proteomes" id="UP001346869">
    <property type="component" value="Unassembled WGS sequence"/>
</dbReference>
<keyword evidence="3" id="KW-1185">Reference proteome</keyword>
<feature type="region of interest" description="Disordered" evidence="1">
    <location>
        <begin position="1"/>
        <end position="24"/>
    </location>
</feature>
<accession>A0AAN7X019</accession>